<dbReference type="AlphaFoldDB" id="A0A660L1I2"/>
<keyword evidence="3" id="KW-1185">Reference proteome</keyword>
<evidence type="ECO:0000313" key="3">
    <source>
        <dbReference type="Proteomes" id="UP000278962"/>
    </source>
</evidence>
<name>A0A660L1I2_9ACTN</name>
<dbReference type="Proteomes" id="UP000278962">
    <property type="component" value="Unassembled WGS sequence"/>
</dbReference>
<keyword evidence="2" id="KW-0489">Methyltransferase</keyword>
<keyword evidence="2" id="KW-0830">Ubiquinone</keyword>
<dbReference type="GO" id="GO:0008757">
    <property type="term" value="F:S-adenosylmethionine-dependent methyltransferase activity"/>
    <property type="evidence" value="ECO:0007669"/>
    <property type="project" value="InterPro"/>
</dbReference>
<dbReference type="InterPro" id="IPR013216">
    <property type="entry name" value="Methyltransf_11"/>
</dbReference>
<dbReference type="EMBL" id="RBIL01000002">
    <property type="protein sequence ID" value="RKQ87726.1"/>
    <property type="molecule type" value="Genomic_DNA"/>
</dbReference>
<dbReference type="RefSeq" id="WP_121256527.1">
    <property type="nucleotide sequence ID" value="NZ_RBIL01000002.1"/>
</dbReference>
<comment type="caution">
    <text evidence="2">The sequence shown here is derived from an EMBL/GenBank/DDBJ whole genome shotgun (WGS) entry which is preliminary data.</text>
</comment>
<dbReference type="CDD" id="cd02440">
    <property type="entry name" value="AdoMet_MTases"/>
    <property type="match status" value="1"/>
</dbReference>
<proteinExistence type="predicted"/>
<feature type="domain" description="Methyltransferase type 11" evidence="1">
    <location>
        <begin position="50"/>
        <end position="144"/>
    </location>
</feature>
<gene>
    <name evidence="2" type="ORF">C8N24_5754</name>
</gene>
<organism evidence="2 3">
    <name type="scientific">Solirubrobacter pauli</name>
    <dbReference type="NCBI Taxonomy" id="166793"/>
    <lineage>
        <taxon>Bacteria</taxon>
        <taxon>Bacillati</taxon>
        <taxon>Actinomycetota</taxon>
        <taxon>Thermoleophilia</taxon>
        <taxon>Solirubrobacterales</taxon>
        <taxon>Solirubrobacteraceae</taxon>
        <taxon>Solirubrobacter</taxon>
    </lineage>
</organism>
<dbReference type="InterPro" id="IPR029063">
    <property type="entry name" value="SAM-dependent_MTases_sf"/>
</dbReference>
<dbReference type="Pfam" id="PF08241">
    <property type="entry name" value="Methyltransf_11"/>
    <property type="match status" value="1"/>
</dbReference>
<dbReference type="SUPFAM" id="SSF53335">
    <property type="entry name" value="S-adenosyl-L-methionine-dependent methyltransferases"/>
    <property type="match status" value="1"/>
</dbReference>
<evidence type="ECO:0000313" key="2">
    <source>
        <dbReference type="EMBL" id="RKQ87726.1"/>
    </source>
</evidence>
<accession>A0A660L1I2</accession>
<keyword evidence="2" id="KW-0808">Transferase</keyword>
<sequence length="275" mass="30276">MTLESRDRWVRAAEGWEARATQMARDTMPVSSRLVDLVRPQPGHTILDLAAGLGDTGFLAAELIQPGGTLITSDFAPEMLTAAQKRAPQTVDVRFKQIDLSAPIDVVAGSIDGVLCRWGYMLLDDPEFALRETRRILKRDATVALAAWSGPDDNLWSTLPVRILQRRGILEPPEPGAPGQFTWQDPNVIEDTMATAGFLEPEVEAVEFAMRYEDVDDWWVAQTQLSTRTGDADKGLDFATRSDVLAELEEAAQPFTQPDDSLIIPARTWVASATA</sequence>
<reference evidence="2 3" key="1">
    <citation type="submission" date="2018-10" db="EMBL/GenBank/DDBJ databases">
        <title>Genomic Encyclopedia of Archaeal and Bacterial Type Strains, Phase II (KMG-II): from individual species to whole genera.</title>
        <authorList>
            <person name="Goeker M."/>
        </authorList>
    </citation>
    <scope>NUCLEOTIDE SEQUENCE [LARGE SCALE GENOMIC DNA]</scope>
    <source>
        <strain evidence="2 3">DSM 14954</strain>
    </source>
</reference>
<dbReference type="OrthoDB" id="9777638at2"/>
<evidence type="ECO:0000259" key="1">
    <source>
        <dbReference type="Pfam" id="PF08241"/>
    </source>
</evidence>
<dbReference type="Gene3D" id="3.40.50.150">
    <property type="entry name" value="Vaccinia Virus protein VP39"/>
    <property type="match status" value="1"/>
</dbReference>
<protein>
    <submittedName>
        <fullName evidence="2">Ubiquinone/menaquinone biosynthesis C-methylase UbiE</fullName>
    </submittedName>
</protein>
<dbReference type="GO" id="GO:0032259">
    <property type="term" value="P:methylation"/>
    <property type="evidence" value="ECO:0007669"/>
    <property type="project" value="UniProtKB-KW"/>
</dbReference>